<gene>
    <name evidence="2" type="ORF">ACIB24_19355</name>
</gene>
<sequence length="150" mass="16475">MQLHRLTYASVPTVVTPSALGEIMAVSERKNEAAGIGGVLLYYPRSAHDDGAFIQVLEGDRGLLEDLYERLADDPRHRSLRLLSSTPIAERRFSAWGMGLRNLTGRDLQEALPLVQRDVARKDVPTMAELLSAPAVAEALLDLWLADSPV</sequence>
<evidence type="ECO:0000259" key="1">
    <source>
        <dbReference type="PROSITE" id="PS50925"/>
    </source>
</evidence>
<reference evidence="2 3" key="1">
    <citation type="submission" date="2024-10" db="EMBL/GenBank/DDBJ databases">
        <title>The Natural Products Discovery Center: Release of the First 8490 Sequenced Strains for Exploring Actinobacteria Biosynthetic Diversity.</title>
        <authorList>
            <person name="Kalkreuter E."/>
            <person name="Kautsar S.A."/>
            <person name="Yang D."/>
            <person name="Bader C.D."/>
            <person name="Teijaro C.N."/>
            <person name="Fluegel L."/>
            <person name="Davis C.M."/>
            <person name="Simpson J.R."/>
            <person name="Lauterbach L."/>
            <person name="Steele A.D."/>
            <person name="Gui C."/>
            <person name="Meng S."/>
            <person name="Li G."/>
            <person name="Viehrig K."/>
            <person name="Ye F."/>
            <person name="Su P."/>
            <person name="Kiefer A.F."/>
            <person name="Nichols A."/>
            <person name="Cepeda A.J."/>
            <person name="Yan W."/>
            <person name="Fan B."/>
            <person name="Jiang Y."/>
            <person name="Adhikari A."/>
            <person name="Zheng C.-J."/>
            <person name="Schuster L."/>
            <person name="Cowan T.M."/>
            <person name="Smanski M.J."/>
            <person name="Chevrette M.G."/>
            <person name="De Carvalho L.P.S."/>
            <person name="Shen B."/>
        </authorList>
    </citation>
    <scope>NUCLEOTIDE SEQUENCE [LARGE SCALE GENOMIC DNA]</scope>
    <source>
        <strain evidence="2 3">NPDC049639</strain>
    </source>
</reference>
<dbReference type="SMART" id="SM01034">
    <property type="entry name" value="BLUF"/>
    <property type="match status" value="1"/>
</dbReference>
<dbReference type="Pfam" id="PF04940">
    <property type="entry name" value="BLUF"/>
    <property type="match status" value="1"/>
</dbReference>
<evidence type="ECO:0000313" key="3">
    <source>
        <dbReference type="Proteomes" id="UP001612915"/>
    </source>
</evidence>
<keyword evidence="3" id="KW-1185">Reference proteome</keyword>
<comment type="caution">
    <text evidence="2">The sequence shown here is derived from an EMBL/GenBank/DDBJ whole genome shotgun (WGS) entry which is preliminary data.</text>
</comment>
<dbReference type="SUPFAM" id="SSF54975">
    <property type="entry name" value="Acylphosphatase/BLUF domain-like"/>
    <property type="match status" value="1"/>
</dbReference>
<proteinExistence type="predicted"/>
<protein>
    <submittedName>
        <fullName evidence="2">BLUF domain-containing protein</fullName>
    </submittedName>
</protein>
<dbReference type="EMBL" id="JBITLV010000007">
    <property type="protein sequence ID" value="MFI7589228.1"/>
    <property type="molecule type" value="Genomic_DNA"/>
</dbReference>
<dbReference type="Gene3D" id="3.30.70.100">
    <property type="match status" value="1"/>
</dbReference>
<dbReference type="PROSITE" id="PS50925">
    <property type="entry name" value="BLUF"/>
    <property type="match status" value="1"/>
</dbReference>
<organism evidence="2 3">
    <name type="scientific">Spongisporangium articulatum</name>
    <dbReference type="NCBI Taxonomy" id="3362603"/>
    <lineage>
        <taxon>Bacteria</taxon>
        <taxon>Bacillati</taxon>
        <taxon>Actinomycetota</taxon>
        <taxon>Actinomycetes</taxon>
        <taxon>Kineosporiales</taxon>
        <taxon>Kineosporiaceae</taxon>
        <taxon>Spongisporangium</taxon>
    </lineage>
</organism>
<dbReference type="RefSeq" id="WP_398283737.1">
    <property type="nucleotide sequence ID" value="NZ_JBITLV010000007.1"/>
</dbReference>
<name>A0ABW8AS57_9ACTN</name>
<evidence type="ECO:0000313" key="2">
    <source>
        <dbReference type="EMBL" id="MFI7589228.1"/>
    </source>
</evidence>
<feature type="domain" description="BLUF" evidence="1">
    <location>
        <begin position="3"/>
        <end position="99"/>
    </location>
</feature>
<accession>A0ABW8AS57</accession>
<dbReference type="Proteomes" id="UP001612915">
    <property type="component" value="Unassembled WGS sequence"/>
</dbReference>
<dbReference type="InterPro" id="IPR007024">
    <property type="entry name" value="BLUF_domain"/>
</dbReference>
<dbReference type="InterPro" id="IPR036046">
    <property type="entry name" value="Acylphosphatase-like_dom_sf"/>
</dbReference>